<evidence type="ECO:0000256" key="3">
    <source>
        <dbReference type="ARBA" id="ARBA00022777"/>
    </source>
</evidence>
<keyword evidence="6" id="KW-1185">Reference proteome</keyword>
<dbReference type="InterPro" id="IPR027417">
    <property type="entry name" value="P-loop_NTPase"/>
</dbReference>
<dbReference type="Pfam" id="PF03976">
    <property type="entry name" value="PPK2"/>
    <property type="match status" value="1"/>
</dbReference>
<feature type="domain" description="Polyphosphate kinase-2-related" evidence="4">
    <location>
        <begin position="36"/>
        <end position="253"/>
    </location>
</feature>
<dbReference type="SUPFAM" id="SSF52540">
    <property type="entry name" value="P-loop containing nucleoside triphosphate hydrolases"/>
    <property type="match status" value="1"/>
</dbReference>
<evidence type="ECO:0000313" key="6">
    <source>
        <dbReference type="Proteomes" id="UP001317705"/>
    </source>
</evidence>
<evidence type="ECO:0000313" key="5">
    <source>
        <dbReference type="EMBL" id="BDV42921.1"/>
    </source>
</evidence>
<evidence type="ECO:0000256" key="2">
    <source>
        <dbReference type="ARBA" id="ARBA00022679"/>
    </source>
</evidence>
<evidence type="ECO:0000256" key="1">
    <source>
        <dbReference type="ARBA" id="ARBA00009924"/>
    </source>
</evidence>
<keyword evidence="3" id="KW-0418">Kinase</keyword>
<protein>
    <recommendedName>
        <fullName evidence="4">Polyphosphate kinase-2-related domain-containing protein</fullName>
    </recommendedName>
</protein>
<dbReference type="InterPro" id="IPR022488">
    <property type="entry name" value="PPK2-related"/>
</dbReference>
<organism evidence="5 6">
    <name type="scientific">Geotalea uraniireducens</name>
    <dbReference type="NCBI Taxonomy" id="351604"/>
    <lineage>
        <taxon>Bacteria</taxon>
        <taxon>Pseudomonadati</taxon>
        <taxon>Thermodesulfobacteriota</taxon>
        <taxon>Desulfuromonadia</taxon>
        <taxon>Geobacterales</taxon>
        <taxon>Geobacteraceae</taxon>
        <taxon>Geotalea</taxon>
    </lineage>
</organism>
<dbReference type="PANTHER" id="PTHR34383:SF3">
    <property type="entry name" value="POLYPHOSPHATE:AMP PHOSPHOTRANSFERASE"/>
    <property type="match status" value="1"/>
</dbReference>
<dbReference type="PIRSF" id="PIRSF028756">
    <property type="entry name" value="PPK2_prd"/>
    <property type="match status" value="1"/>
</dbReference>
<accession>A0ABN6VUT8</accession>
<dbReference type="Proteomes" id="UP001317705">
    <property type="component" value="Chromosome"/>
</dbReference>
<dbReference type="EMBL" id="AP027151">
    <property type="protein sequence ID" value="BDV42921.1"/>
    <property type="molecule type" value="Genomic_DNA"/>
</dbReference>
<proteinExistence type="inferred from homology"/>
<keyword evidence="2" id="KW-0808">Transferase</keyword>
<dbReference type="PANTHER" id="PTHR34383">
    <property type="entry name" value="POLYPHOSPHATE:AMP PHOSPHOTRANSFERASE-RELATED"/>
    <property type="match status" value="1"/>
</dbReference>
<dbReference type="InterPro" id="IPR022300">
    <property type="entry name" value="PPK2-rel_1"/>
</dbReference>
<gene>
    <name evidence="5" type="ORF">GURASL_18440</name>
</gene>
<dbReference type="InterPro" id="IPR016898">
    <property type="entry name" value="Polyphosphate_phosphotransfera"/>
</dbReference>
<comment type="similarity">
    <text evidence="1">Belongs to the polyphosphate kinase 2 (PPK2) family. Class I subfamily.</text>
</comment>
<reference evidence="5 6" key="1">
    <citation type="submission" date="2022-12" db="EMBL/GenBank/DDBJ databases">
        <title>Polyphasic characterization of Geotalea uranireducens NIT-SL11 newly isolated from a complex of sewage sludge and microbially reduced graphene oxide.</title>
        <authorList>
            <person name="Xie L."/>
            <person name="Yoshida N."/>
            <person name="Meng L."/>
        </authorList>
    </citation>
    <scope>NUCLEOTIDE SEQUENCE [LARGE SCALE GENOMIC DNA]</scope>
    <source>
        <strain evidence="5 6">NIT-SL11</strain>
    </source>
</reference>
<dbReference type="NCBIfam" id="TIGR03709">
    <property type="entry name" value="PPK2_rel_1"/>
    <property type="match status" value="1"/>
</dbReference>
<dbReference type="RefSeq" id="WP_282003648.1">
    <property type="nucleotide sequence ID" value="NZ_AP027151.1"/>
</dbReference>
<sequence length="290" mass="33498">MNYLEKFRVKPGSIVRLDKIDPSFKDKHEDHAAALDEIERYTKRLRELQYLLYAEDRRSLLIILQAMDAGGKDGTINHVLGNMNPQGARVYGFKVPSAEEAAHDFLWRIHQAAPPRGQVAIFNRSHYEDVLVTRVHDLVPKKVWARRYELINDFENNLVANGTHILKFYLHIGKDEQLRRFKQRLDDPARHWKISESDYSEREYWDDYTRAFEDALSNCSTDQAPWYVIPANHKWFRNLAVSRIVVETLEALRMEFPPPKVDIGEITARYHAAAAEAAPTGGGKGKNGSR</sequence>
<name>A0ABN6VUT8_9BACT</name>
<dbReference type="Gene3D" id="3.40.50.300">
    <property type="entry name" value="P-loop containing nucleotide triphosphate hydrolases"/>
    <property type="match status" value="1"/>
</dbReference>
<evidence type="ECO:0000259" key="4">
    <source>
        <dbReference type="Pfam" id="PF03976"/>
    </source>
</evidence>